<dbReference type="Proteomes" id="UP000298416">
    <property type="component" value="Unassembled WGS sequence"/>
</dbReference>
<evidence type="ECO:0000313" key="2">
    <source>
        <dbReference type="Proteomes" id="UP000298416"/>
    </source>
</evidence>
<sequence length="222" mass="24180">MALSLLRELNGERAVVFLYIVRILLSIPLSLVPEGFSLSFLSLPALCVEISADDASTPLSIFFRTRIMHRAKLKIKLSQNCLFLKSDKLFCAYFGVSKCVMNFTLVDLEMAGDRPGVSSGVLLGAVTLPGLLISKLVQTLRANSLQEVRVEEFEYLKSQCWAASSSCFAVLIFLSLVGQCPGKSKSSICSPSRKNQIYSSICVIFFVGSGLASLSGKLYVGK</sequence>
<accession>A0A8X9AAU7</accession>
<organism evidence="1">
    <name type="scientific">Salvia splendens</name>
    <name type="common">Scarlet sage</name>
    <dbReference type="NCBI Taxonomy" id="180675"/>
    <lineage>
        <taxon>Eukaryota</taxon>
        <taxon>Viridiplantae</taxon>
        <taxon>Streptophyta</taxon>
        <taxon>Embryophyta</taxon>
        <taxon>Tracheophyta</taxon>
        <taxon>Spermatophyta</taxon>
        <taxon>Magnoliopsida</taxon>
        <taxon>eudicotyledons</taxon>
        <taxon>Gunneridae</taxon>
        <taxon>Pentapetalae</taxon>
        <taxon>asterids</taxon>
        <taxon>lamiids</taxon>
        <taxon>Lamiales</taxon>
        <taxon>Lamiaceae</taxon>
        <taxon>Nepetoideae</taxon>
        <taxon>Mentheae</taxon>
        <taxon>Salviinae</taxon>
        <taxon>Salvia</taxon>
        <taxon>Salvia subgen. Calosphace</taxon>
        <taxon>core Calosphace</taxon>
    </lineage>
</organism>
<evidence type="ECO:0000313" key="1">
    <source>
        <dbReference type="EMBL" id="KAG6436142.1"/>
    </source>
</evidence>
<dbReference type="AlphaFoldDB" id="A0A8X9AAU7"/>
<proteinExistence type="predicted"/>
<reference evidence="1" key="2">
    <citation type="submission" date="2020-08" db="EMBL/GenBank/DDBJ databases">
        <title>Plant Genome Project.</title>
        <authorList>
            <person name="Zhang R.-G."/>
        </authorList>
    </citation>
    <scope>NUCLEOTIDE SEQUENCE</scope>
    <source>
        <strain evidence="1">Huo1</strain>
        <tissue evidence="1">Leaf</tissue>
    </source>
</reference>
<comment type="caution">
    <text evidence="1">The sequence shown here is derived from an EMBL/GenBank/DDBJ whole genome shotgun (WGS) entry which is preliminary data.</text>
</comment>
<name>A0A8X9AAU7_SALSN</name>
<gene>
    <name evidence="1" type="ORF">SASPL_101026</name>
</gene>
<dbReference type="EMBL" id="PNBA02000001">
    <property type="protein sequence ID" value="KAG6436142.1"/>
    <property type="molecule type" value="Genomic_DNA"/>
</dbReference>
<protein>
    <submittedName>
        <fullName evidence="1">Uncharacterized protein</fullName>
    </submittedName>
</protein>
<keyword evidence="2" id="KW-1185">Reference proteome</keyword>
<reference evidence="1" key="1">
    <citation type="submission" date="2018-01" db="EMBL/GenBank/DDBJ databases">
        <authorList>
            <person name="Mao J.F."/>
        </authorList>
    </citation>
    <scope>NUCLEOTIDE SEQUENCE</scope>
    <source>
        <strain evidence="1">Huo1</strain>
        <tissue evidence="1">Leaf</tissue>
    </source>
</reference>